<keyword evidence="1" id="KW-0812">Transmembrane</keyword>
<dbReference type="STRING" id="1469948.GCA_000732725_01777"/>
<proteinExistence type="predicted"/>
<protein>
    <recommendedName>
        <fullName evidence="2">LiaI-LiaF-like transmembrane region domain-containing protein</fullName>
    </recommendedName>
</protein>
<sequence>MEQNQITQTHRVGTMTCGILLVMFGILFLINIFIPQLNYHMIFKLWPFIFIFLGLEVLAGNYKASRAEAAKEGSIQFIYDKAAIFLMICLSFFAMLMASVDYFIQFGYIM</sequence>
<dbReference type="Pfam" id="PF18917">
    <property type="entry name" value="LiaI-LiaF-like_TM1"/>
    <property type="match status" value="1"/>
</dbReference>
<keyword evidence="4" id="KW-1185">Reference proteome</keyword>
<comment type="caution">
    <text evidence="3">The sequence shown here is derived from an EMBL/GenBank/DDBJ whole genome shotgun (WGS) entry which is preliminary data.</text>
</comment>
<reference evidence="3 4" key="1">
    <citation type="submission" date="2019-03" db="EMBL/GenBank/DDBJ databases">
        <title>Genomic Encyclopedia of Type Strains, Phase IV (KMG-IV): sequencing the most valuable type-strain genomes for metagenomic binning, comparative biology and taxonomic classification.</title>
        <authorList>
            <person name="Goeker M."/>
        </authorList>
    </citation>
    <scope>NUCLEOTIDE SEQUENCE [LARGE SCALE GENOMIC DNA]</scope>
    <source>
        <strain evidence="3 4">DSM 100556</strain>
    </source>
</reference>
<evidence type="ECO:0000313" key="3">
    <source>
        <dbReference type="EMBL" id="TCL58901.1"/>
    </source>
</evidence>
<feature type="transmembrane region" description="Helical" evidence="1">
    <location>
        <begin position="83"/>
        <end position="104"/>
    </location>
</feature>
<dbReference type="RefSeq" id="WP_035315279.1">
    <property type="nucleotide sequence ID" value="NZ_JPNB01000001.1"/>
</dbReference>
<name>A0A4R1R0T6_9FIRM</name>
<feature type="transmembrane region" description="Helical" evidence="1">
    <location>
        <begin position="45"/>
        <end position="62"/>
    </location>
</feature>
<accession>A0A4R1R0T6</accession>
<dbReference type="InterPro" id="IPR043726">
    <property type="entry name" value="LiaI-LiaF-like_TM1"/>
</dbReference>
<evidence type="ECO:0000259" key="2">
    <source>
        <dbReference type="Pfam" id="PF18917"/>
    </source>
</evidence>
<feature type="transmembrane region" description="Helical" evidence="1">
    <location>
        <begin position="12"/>
        <end position="33"/>
    </location>
</feature>
<dbReference type="OrthoDB" id="1734554at2"/>
<gene>
    <name evidence="3" type="ORF">EDD76_10571</name>
</gene>
<keyword evidence="1" id="KW-0472">Membrane</keyword>
<feature type="domain" description="LiaI-LiaF-like transmembrane region" evidence="2">
    <location>
        <begin position="15"/>
        <end position="58"/>
    </location>
</feature>
<organism evidence="3 4">
    <name type="scientific">Kineothrix alysoides</name>
    <dbReference type="NCBI Taxonomy" id="1469948"/>
    <lineage>
        <taxon>Bacteria</taxon>
        <taxon>Bacillati</taxon>
        <taxon>Bacillota</taxon>
        <taxon>Clostridia</taxon>
        <taxon>Lachnospirales</taxon>
        <taxon>Lachnospiraceae</taxon>
        <taxon>Kineothrix</taxon>
    </lineage>
</organism>
<dbReference type="AlphaFoldDB" id="A0A4R1R0T6"/>
<dbReference type="Proteomes" id="UP000295718">
    <property type="component" value="Unassembled WGS sequence"/>
</dbReference>
<keyword evidence="1" id="KW-1133">Transmembrane helix</keyword>
<dbReference type="EMBL" id="SLUO01000005">
    <property type="protein sequence ID" value="TCL58901.1"/>
    <property type="molecule type" value="Genomic_DNA"/>
</dbReference>
<evidence type="ECO:0000256" key="1">
    <source>
        <dbReference type="SAM" id="Phobius"/>
    </source>
</evidence>
<evidence type="ECO:0000313" key="4">
    <source>
        <dbReference type="Proteomes" id="UP000295718"/>
    </source>
</evidence>